<name>A0A178LTE6_9CHLR</name>
<feature type="domain" description="Aminodeoxyfutalosine deaminase/Imidazolonepropionase-like composite" evidence="9">
    <location>
        <begin position="39"/>
        <end position="61"/>
    </location>
</feature>
<dbReference type="InterPro" id="IPR054418">
    <property type="entry name" value="MQNX/HUTI_composite_N"/>
</dbReference>
<dbReference type="EC" id="3.5.2.7" evidence="1 7"/>
<evidence type="ECO:0000256" key="3">
    <source>
        <dbReference type="ARBA" id="ARBA00022801"/>
    </source>
</evidence>
<feature type="domain" description="Amidohydrolase-related" evidence="8">
    <location>
        <begin position="74"/>
        <end position="424"/>
    </location>
</feature>
<feature type="binding site" evidence="7">
    <location>
        <position position="340"/>
    </location>
    <ligand>
        <name>N-formimidoyl-L-glutamate</name>
        <dbReference type="ChEBI" id="CHEBI:58928"/>
    </ligand>
</feature>
<evidence type="ECO:0000256" key="7">
    <source>
        <dbReference type="HAMAP-Rule" id="MF_00372"/>
    </source>
</evidence>
<dbReference type="InterPro" id="IPR011059">
    <property type="entry name" value="Metal-dep_hydrolase_composite"/>
</dbReference>
<dbReference type="Pfam" id="PF01979">
    <property type="entry name" value="Amidohydro_1"/>
    <property type="match status" value="1"/>
</dbReference>
<dbReference type="InterPro" id="IPR005920">
    <property type="entry name" value="HutI"/>
</dbReference>
<feature type="binding site" evidence="7">
    <location>
        <position position="187"/>
    </location>
    <ligand>
        <name>4-imidazolone-5-propanoate</name>
        <dbReference type="ChEBI" id="CHEBI:77893"/>
    </ligand>
</feature>
<dbReference type="Pfam" id="PF22039">
    <property type="entry name" value="HUTI_composite_bact"/>
    <property type="match status" value="1"/>
</dbReference>
<comment type="function">
    <text evidence="7">Catalyzes the hydrolytic cleavage of the carbon-nitrogen bond in imidazolone-5-propanoate to yield N-formimidoyl-L-glutamate. It is the third step in the universal histidine degradation pathway.</text>
</comment>
<feature type="binding site" evidence="7">
    <location>
        <position position="154"/>
    </location>
    <ligand>
        <name>4-imidazolone-5-propanoate</name>
        <dbReference type="ChEBI" id="CHEBI:77893"/>
    </ligand>
</feature>
<dbReference type="PANTHER" id="PTHR42752:SF1">
    <property type="entry name" value="IMIDAZOLONEPROPIONASE-RELATED"/>
    <property type="match status" value="1"/>
</dbReference>
<feature type="binding site" evidence="7">
    <location>
        <position position="154"/>
    </location>
    <ligand>
        <name>N-formimidoyl-L-glutamate</name>
        <dbReference type="ChEBI" id="CHEBI:58928"/>
    </ligand>
</feature>
<dbReference type="FunFam" id="3.20.20.140:FF:000007">
    <property type="entry name" value="Imidazolonepropionase"/>
    <property type="match status" value="1"/>
</dbReference>
<dbReference type="PANTHER" id="PTHR42752">
    <property type="entry name" value="IMIDAZOLONEPROPIONASE"/>
    <property type="match status" value="1"/>
</dbReference>
<feature type="binding site" evidence="7">
    <location>
        <position position="341"/>
    </location>
    <ligand>
        <name>4-imidazolone-5-propanoate</name>
        <dbReference type="ChEBI" id="CHEBI:77893"/>
    </ligand>
</feature>
<feature type="binding site" evidence="7">
    <location>
        <position position="336"/>
    </location>
    <ligand>
        <name>Fe(3+)</name>
        <dbReference type="ChEBI" id="CHEBI:29034"/>
    </ligand>
</feature>
<dbReference type="AlphaFoldDB" id="A0A178LTE6"/>
<evidence type="ECO:0000259" key="8">
    <source>
        <dbReference type="Pfam" id="PF01979"/>
    </source>
</evidence>
<dbReference type="GO" id="GO:0019556">
    <property type="term" value="P:L-histidine catabolic process to glutamate and formamide"/>
    <property type="evidence" value="ECO:0007669"/>
    <property type="project" value="UniProtKB-UniRule"/>
</dbReference>
<dbReference type="OrthoDB" id="9776455at2"/>
<gene>
    <name evidence="7" type="primary">hutI</name>
    <name evidence="10" type="ORF">A6A03_05450</name>
</gene>
<feature type="binding site" evidence="7">
    <location>
        <position position="264"/>
    </location>
    <ligand>
        <name>4-imidazolone-5-propanoate</name>
        <dbReference type="ChEBI" id="CHEBI:77893"/>
    </ligand>
</feature>
<evidence type="ECO:0000256" key="1">
    <source>
        <dbReference type="ARBA" id="ARBA00012864"/>
    </source>
</evidence>
<keyword evidence="5 7" id="KW-0862">Zinc</keyword>
<dbReference type="UniPathway" id="UPA00379">
    <property type="reaction ID" value="UER00551"/>
</dbReference>
<feature type="binding site" evidence="7">
    <location>
        <position position="336"/>
    </location>
    <ligand>
        <name>Zn(2+)</name>
        <dbReference type="ChEBI" id="CHEBI:29105"/>
    </ligand>
</feature>
<comment type="pathway">
    <text evidence="7">Amino-acid degradation; L-histidine degradation into L-glutamate; N-formimidoyl-L-glutamate from L-histidine: step 3/3.</text>
</comment>
<comment type="cofactor">
    <cofactor evidence="7">
        <name>Zn(2+)</name>
        <dbReference type="ChEBI" id="CHEBI:29105"/>
    </cofactor>
    <cofactor evidence="7">
        <name>Fe(3+)</name>
        <dbReference type="ChEBI" id="CHEBI:29034"/>
    </cofactor>
    <text evidence="7">Binds 1 zinc or iron ion per subunit.</text>
</comment>
<dbReference type="GO" id="GO:0019557">
    <property type="term" value="P:L-histidine catabolic process to glutamate and formate"/>
    <property type="evidence" value="ECO:0007669"/>
    <property type="project" value="UniProtKB-UniPathway"/>
</dbReference>
<feature type="binding site" evidence="7">
    <location>
        <position position="261"/>
    </location>
    <ligand>
        <name>Fe(3+)</name>
        <dbReference type="ChEBI" id="CHEBI:29034"/>
    </ligand>
</feature>
<feature type="binding site" evidence="7">
    <location>
        <position position="91"/>
    </location>
    <ligand>
        <name>4-imidazolone-5-propanoate</name>
        <dbReference type="ChEBI" id="CHEBI:77893"/>
    </ligand>
</feature>
<dbReference type="InterPro" id="IPR032466">
    <property type="entry name" value="Metal_Hydrolase"/>
</dbReference>
<comment type="subcellular location">
    <subcellularLocation>
        <location evidence="7">Cytoplasm</location>
    </subcellularLocation>
</comment>
<evidence type="ECO:0000256" key="5">
    <source>
        <dbReference type="ARBA" id="ARBA00022833"/>
    </source>
</evidence>
<dbReference type="SUPFAM" id="SSF51338">
    <property type="entry name" value="Composite domain of metallo-dependent hydrolases"/>
    <property type="match status" value="2"/>
</dbReference>
<evidence type="ECO:0000313" key="11">
    <source>
        <dbReference type="Proteomes" id="UP000078287"/>
    </source>
</evidence>
<feature type="binding site" evidence="7">
    <location>
        <position position="84"/>
    </location>
    <ligand>
        <name>Fe(3+)</name>
        <dbReference type="ChEBI" id="CHEBI:29034"/>
    </ligand>
</feature>
<keyword evidence="6 7" id="KW-0408">Iron</keyword>
<keyword evidence="7" id="KW-0963">Cytoplasm</keyword>
<dbReference type="STRING" id="1707952.A6A03_05450"/>
<feature type="binding site" evidence="7">
    <location>
        <position position="82"/>
    </location>
    <ligand>
        <name>Fe(3+)</name>
        <dbReference type="ChEBI" id="CHEBI:29034"/>
    </ligand>
</feature>
<feature type="binding site" evidence="7">
    <location>
        <position position="338"/>
    </location>
    <ligand>
        <name>N-formimidoyl-L-glutamate</name>
        <dbReference type="ChEBI" id="CHEBI:58928"/>
    </ligand>
</feature>
<dbReference type="Proteomes" id="UP000078287">
    <property type="component" value="Unassembled WGS sequence"/>
</dbReference>
<evidence type="ECO:0000259" key="9">
    <source>
        <dbReference type="Pfam" id="PF22039"/>
    </source>
</evidence>
<feature type="binding site" evidence="7">
    <location>
        <position position="82"/>
    </location>
    <ligand>
        <name>Zn(2+)</name>
        <dbReference type="ChEBI" id="CHEBI:29105"/>
    </ligand>
</feature>
<evidence type="ECO:0000256" key="2">
    <source>
        <dbReference type="ARBA" id="ARBA00022723"/>
    </source>
</evidence>
<reference evidence="10 11" key="1">
    <citation type="submission" date="2016-04" db="EMBL/GenBank/DDBJ databases">
        <title>Chloroflexus islandicus sp. nov., a thermophilic filamentous anoxygenic phototrophic bacterium from geyser Strokkur (Iceland).</title>
        <authorList>
            <person name="Gaisin V.A."/>
            <person name="Kalashnikov A.M."/>
            <person name="Sukhacheva M.V."/>
            <person name="Grouzdev D.S."/>
            <person name="Ivanov T.M."/>
            <person name="Kuznetsov B."/>
            <person name="Gorlenko V.M."/>
        </authorList>
    </citation>
    <scope>NUCLEOTIDE SEQUENCE [LARGE SCALE GENOMIC DNA]</scope>
    <source>
        <strain evidence="11">isl-2</strain>
    </source>
</reference>
<dbReference type="SUPFAM" id="SSF51556">
    <property type="entry name" value="Metallo-dependent hydrolases"/>
    <property type="match status" value="1"/>
</dbReference>
<keyword evidence="3 7" id="KW-0378">Hydrolase</keyword>
<dbReference type="NCBIfam" id="TIGR01224">
    <property type="entry name" value="hutI"/>
    <property type="match status" value="1"/>
</dbReference>
<evidence type="ECO:0000256" key="6">
    <source>
        <dbReference type="ARBA" id="ARBA00023004"/>
    </source>
</evidence>
<dbReference type="EMBL" id="LWQS01000114">
    <property type="protein sequence ID" value="OAN37149.1"/>
    <property type="molecule type" value="Genomic_DNA"/>
</dbReference>
<dbReference type="GO" id="GO:0008270">
    <property type="term" value="F:zinc ion binding"/>
    <property type="evidence" value="ECO:0007669"/>
    <property type="project" value="UniProtKB-UniRule"/>
</dbReference>
<accession>A0A178LTE6</accession>
<dbReference type="HAMAP" id="MF_00372">
    <property type="entry name" value="HutI"/>
    <property type="match status" value="1"/>
</dbReference>
<dbReference type="GO" id="GO:0005737">
    <property type="term" value="C:cytoplasm"/>
    <property type="evidence" value="ECO:0007669"/>
    <property type="project" value="UniProtKB-SubCell"/>
</dbReference>
<dbReference type="GO" id="GO:0050480">
    <property type="term" value="F:imidazolonepropionase activity"/>
    <property type="evidence" value="ECO:0007669"/>
    <property type="project" value="UniProtKB-UniRule"/>
</dbReference>
<comment type="caution">
    <text evidence="10">The sequence shown here is derived from an EMBL/GenBank/DDBJ whole genome shotgun (WGS) entry which is preliminary data.</text>
</comment>
<feature type="binding site" evidence="7">
    <location>
        <position position="261"/>
    </location>
    <ligand>
        <name>Zn(2+)</name>
        <dbReference type="ChEBI" id="CHEBI:29105"/>
    </ligand>
</feature>
<organism evidence="10 11">
    <name type="scientific">Chloroflexus islandicus</name>
    <dbReference type="NCBI Taxonomy" id="1707952"/>
    <lineage>
        <taxon>Bacteria</taxon>
        <taxon>Bacillati</taxon>
        <taxon>Chloroflexota</taxon>
        <taxon>Chloroflexia</taxon>
        <taxon>Chloroflexales</taxon>
        <taxon>Chloroflexineae</taxon>
        <taxon>Chloroflexaceae</taxon>
        <taxon>Chloroflexus</taxon>
    </lineage>
</organism>
<sequence length="429" mass="45305">MMEPCDLLIHSAAQVVTCAGPPGPRRGAAMRELGIISDGAVAIRGTTIIAVGPSAELRRRFHPAREINARGRAVCPGLVDCHTHIVYAGDRVAEFEQRCAGATYQEIMAAGGGILRTMRLTRAATTAELVEATLPRLQQMLRLGTTTAEVKTGYGLARDAELRQLAAIGLLAAAQPVELVPTFLPAHAVPPEFAGRADAYIDLVIEEMLPLARDWYRVSSFAARSIPLFADVFCERGAFDVAQSRRVLAAAQALGFSLKAHVDEFAELGGLAMALELGATSVDHLDVTNPVMFPALAVSATVAVLLPLVSLNLGLSHFAAARQMIDAGVAVALSTDANPGSAPSLSLPLTMAIACRYMRMLPAEALLATTVNAAHAIGLGGRVGAIMPGMQADLLVLTEADYRWLMYELGGSPVERVIKRGQVVVGESE</sequence>
<keyword evidence="4 7" id="KW-0369">Histidine metabolism</keyword>
<comment type="similarity">
    <text evidence="7">Belongs to the metallo-dependent hydrolases superfamily. HutI family.</text>
</comment>
<comment type="catalytic activity">
    <reaction evidence="7">
        <text>4-imidazolone-5-propanoate + H2O = N-formimidoyl-L-glutamate</text>
        <dbReference type="Rhea" id="RHEA:23660"/>
        <dbReference type="ChEBI" id="CHEBI:15377"/>
        <dbReference type="ChEBI" id="CHEBI:58928"/>
        <dbReference type="ChEBI" id="CHEBI:77893"/>
        <dbReference type="EC" id="3.5.2.7"/>
    </reaction>
</comment>
<evidence type="ECO:0000313" key="10">
    <source>
        <dbReference type="EMBL" id="OAN37149.1"/>
    </source>
</evidence>
<dbReference type="CDD" id="cd01296">
    <property type="entry name" value="Imidazolone-5PH"/>
    <property type="match status" value="1"/>
</dbReference>
<dbReference type="Gene3D" id="2.30.40.10">
    <property type="entry name" value="Urease, subunit C, domain 1"/>
    <property type="match status" value="1"/>
</dbReference>
<dbReference type="InterPro" id="IPR006680">
    <property type="entry name" value="Amidohydro-rel"/>
</dbReference>
<keyword evidence="2 7" id="KW-0479">Metal-binding</keyword>
<dbReference type="Gene3D" id="3.20.20.140">
    <property type="entry name" value="Metal-dependent hydrolases"/>
    <property type="match status" value="1"/>
</dbReference>
<feature type="binding site" evidence="7">
    <location>
        <position position="84"/>
    </location>
    <ligand>
        <name>Zn(2+)</name>
        <dbReference type="ChEBI" id="CHEBI:29105"/>
    </ligand>
</feature>
<keyword evidence="11" id="KW-1185">Reference proteome</keyword>
<dbReference type="GO" id="GO:0005506">
    <property type="term" value="F:iron ion binding"/>
    <property type="evidence" value="ECO:0007669"/>
    <property type="project" value="UniProtKB-UniRule"/>
</dbReference>
<proteinExistence type="inferred from homology"/>
<evidence type="ECO:0000256" key="4">
    <source>
        <dbReference type="ARBA" id="ARBA00022808"/>
    </source>
</evidence>
<protein>
    <recommendedName>
        <fullName evidence="1 7">Imidazolonepropionase</fullName>
        <ecNumber evidence="1 7">3.5.2.7</ecNumber>
    </recommendedName>
    <alternativeName>
        <fullName evidence="7">Imidazolone-5-propionate hydrolase</fullName>
    </alternativeName>
</protein>